<keyword evidence="2" id="KW-0472">Membrane</keyword>
<evidence type="ECO:0000256" key="1">
    <source>
        <dbReference type="SAM" id="MobiDB-lite"/>
    </source>
</evidence>
<feature type="transmembrane region" description="Helical" evidence="2">
    <location>
        <begin position="189"/>
        <end position="210"/>
    </location>
</feature>
<dbReference type="EMBL" id="CP099422">
    <property type="protein sequence ID" value="USW53496.1"/>
    <property type="molecule type" value="Genomic_DNA"/>
</dbReference>
<name>A0A9Q9AX98_9PEZI</name>
<feature type="region of interest" description="Disordered" evidence="1">
    <location>
        <begin position="78"/>
        <end position="131"/>
    </location>
</feature>
<dbReference type="Proteomes" id="UP001056384">
    <property type="component" value="Chromosome 5"/>
</dbReference>
<protein>
    <submittedName>
        <fullName evidence="3">Uncharacterized protein</fullName>
    </submittedName>
</protein>
<proteinExistence type="predicted"/>
<gene>
    <name evidence="3" type="ORF">Slin15195_G068150</name>
</gene>
<evidence type="ECO:0000313" key="3">
    <source>
        <dbReference type="EMBL" id="USW53496.1"/>
    </source>
</evidence>
<feature type="region of interest" description="Disordered" evidence="1">
    <location>
        <begin position="154"/>
        <end position="185"/>
    </location>
</feature>
<organism evidence="3 4">
    <name type="scientific">Septoria linicola</name>
    <dbReference type="NCBI Taxonomy" id="215465"/>
    <lineage>
        <taxon>Eukaryota</taxon>
        <taxon>Fungi</taxon>
        <taxon>Dikarya</taxon>
        <taxon>Ascomycota</taxon>
        <taxon>Pezizomycotina</taxon>
        <taxon>Dothideomycetes</taxon>
        <taxon>Dothideomycetidae</taxon>
        <taxon>Mycosphaerellales</taxon>
        <taxon>Mycosphaerellaceae</taxon>
        <taxon>Septoria</taxon>
    </lineage>
</organism>
<evidence type="ECO:0000256" key="2">
    <source>
        <dbReference type="SAM" id="Phobius"/>
    </source>
</evidence>
<keyword evidence="2" id="KW-0812">Transmembrane</keyword>
<evidence type="ECO:0000313" key="4">
    <source>
        <dbReference type="Proteomes" id="UP001056384"/>
    </source>
</evidence>
<keyword evidence="2" id="KW-1133">Transmembrane helix</keyword>
<accession>A0A9Q9AX98</accession>
<reference evidence="3" key="1">
    <citation type="submission" date="2022-06" db="EMBL/GenBank/DDBJ databases">
        <title>Complete genome sequences of two strains of the flax pathogen Septoria linicola.</title>
        <authorList>
            <person name="Lapalu N."/>
            <person name="Simon A."/>
            <person name="Demenou B."/>
            <person name="Paumier D."/>
            <person name="Guillot M.-P."/>
            <person name="Gout L."/>
            <person name="Valade R."/>
        </authorList>
    </citation>
    <scope>NUCLEOTIDE SEQUENCE</scope>
    <source>
        <strain evidence="3">SE15195</strain>
    </source>
</reference>
<feature type="compositionally biased region" description="Polar residues" evidence="1">
    <location>
        <begin position="170"/>
        <end position="185"/>
    </location>
</feature>
<dbReference type="AlphaFoldDB" id="A0A9Q9AX98"/>
<feature type="compositionally biased region" description="Low complexity" evidence="1">
    <location>
        <begin position="154"/>
        <end position="169"/>
    </location>
</feature>
<sequence length="212" mass="20464">MKESDLPSSCLKVYKANINGCSPSDFASGKSCSTGCVAALQSMVEKVETACGGEELQGTGILTVFLNGNGPGAICPGAAAAAGSSSSEPSTPVSTEVASSTSSSQSTSRSSSSQESSSMATSTSGTASLSGTVTASSLAPTATGGIFVDTSSAAAPTSTSTAGGAQSGSNDHSGQGSPFDTQGNLPNGAMGMASISLTTMLLTVVVVLYASL</sequence>
<keyword evidence="4" id="KW-1185">Reference proteome</keyword>